<sequence length="236" mass="25741">MLSLENMSCGYGNLTVIDKLSFHIAKGSIFALIGPNGAGKSSTIMAIAGHVRIKAGSVFFKDQDITHISIQQRVRIGIALAPEGRRLFSDMTVNDNLAMGSFSLPRKRFHSNREKVFKLFPRLKERKEQRAASLSGGEQQMLAIGRALMAEPELLIIDELSLGLMPKIIDLCYGAISFLKDQGVTILLVEQNTSKALEIADHICVLESGRNVWQGSAANARKDPALISAYLGLTEG</sequence>
<accession>A0A8D5FHZ4</accession>
<evidence type="ECO:0000256" key="4">
    <source>
        <dbReference type="ARBA" id="ARBA00022840"/>
    </source>
</evidence>
<keyword evidence="2" id="KW-0813">Transport</keyword>
<evidence type="ECO:0000256" key="5">
    <source>
        <dbReference type="ARBA" id="ARBA00022970"/>
    </source>
</evidence>
<feature type="domain" description="AAA+ ATPase" evidence="6">
    <location>
        <begin position="26"/>
        <end position="210"/>
    </location>
</feature>
<dbReference type="RefSeq" id="WP_228857111.1">
    <property type="nucleotide sequence ID" value="NZ_AP024086.1"/>
</dbReference>
<dbReference type="GO" id="GO:0016887">
    <property type="term" value="F:ATP hydrolysis activity"/>
    <property type="evidence" value="ECO:0007669"/>
    <property type="project" value="InterPro"/>
</dbReference>
<dbReference type="GO" id="GO:0015807">
    <property type="term" value="P:L-amino acid transport"/>
    <property type="evidence" value="ECO:0007669"/>
    <property type="project" value="TreeGrafter"/>
</dbReference>
<dbReference type="SMART" id="SM00382">
    <property type="entry name" value="AAA"/>
    <property type="match status" value="1"/>
</dbReference>
<keyword evidence="4 7" id="KW-0067">ATP-binding</keyword>
<organism evidence="7 8">
    <name type="scientific">Desulfomarina profundi</name>
    <dbReference type="NCBI Taxonomy" id="2772557"/>
    <lineage>
        <taxon>Bacteria</taxon>
        <taxon>Pseudomonadati</taxon>
        <taxon>Thermodesulfobacteriota</taxon>
        <taxon>Desulfobulbia</taxon>
        <taxon>Desulfobulbales</taxon>
        <taxon>Desulfobulbaceae</taxon>
        <taxon>Desulfomarina</taxon>
    </lineage>
</organism>
<evidence type="ECO:0000313" key="7">
    <source>
        <dbReference type="EMBL" id="BCL61045.1"/>
    </source>
</evidence>
<dbReference type="PROSITE" id="PS00211">
    <property type="entry name" value="ABC_TRANSPORTER_1"/>
    <property type="match status" value="1"/>
</dbReference>
<dbReference type="CDD" id="cd03224">
    <property type="entry name" value="ABC_TM1139_LivF_branched"/>
    <property type="match status" value="1"/>
</dbReference>
<evidence type="ECO:0000313" key="8">
    <source>
        <dbReference type="Proteomes" id="UP000826725"/>
    </source>
</evidence>
<gene>
    <name evidence="7" type="primary">livF</name>
    <name evidence="7" type="ORF">DGMP_17380</name>
</gene>
<keyword evidence="5" id="KW-0029">Amino-acid transport</keyword>
<dbReference type="AlphaFoldDB" id="A0A8D5FHZ4"/>
<comment type="similarity">
    <text evidence="1">Belongs to the ABC transporter superfamily.</text>
</comment>
<dbReference type="Proteomes" id="UP000826725">
    <property type="component" value="Chromosome"/>
</dbReference>
<reference evidence="7" key="1">
    <citation type="submission" date="2020-09" db="EMBL/GenBank/DDBJ databases">
        <title>Desulfogranum mesoprofundum gen. nov., sp. nov., a novel mesophilic, sulfate-reducing chemolithoautotroph isolated from a deep-sea hydrothermal vent chimney in the Suiyo Seamount.</title>
        <authorList>
            <person name="Hashimoto Y."/>
            <person name="Nakagawa S."/>
        </authorList>
    </citation>
    <scope>NUCLEOTIDE SEQUENCE</scope>
    <source>
        <strain evidence="7">KT2</strain>
    </source>
</reference>
<dbReference type="Pfam" id="PF00005">
    <property type="entry name" value="ABC_tran"/>
    <property type="match status" value="1"/>
</dbReference>
<keyword evidence="3" id="KW-0547">Nucleotide-binding</keyword>
<dbReference type="InterPro" id="IPR017871">
    <property type="entry name" value="ABC_transporter-like_CS"/>
</dbReference>
<name>A0A8D5FHZ4_9BACT</name>
<dbReference type="EMBL" id="AP024086">
    <property type="protein sequence ID" value="BCL61045.1"/>
    <property type="molecule type" value="Genomic_DNA"/>
</dbReference>
<evidence type="ECO:0000256" key="3">
    <source>
        <dbReference type="ARBA" id="ARBA00022741"/>
    </source>
</evidence>
<dbReference type="InterPro" id="IPR052156">
    <property type="entry name" value="BCAA_Transport_ATP-bd_LivF"/>
</dbReference>
<dbReference type="InterPro" id="IPR003439">
    <property type="entry name" value="ABC_transporter-like_ATP-bd"/>
</dbReference>
<evidence type="ECO:0000256" key="1">
    <source>
        <dbReference type="ARBA" id="ARBA00005417"/>
    </source>
</evidence>
<evidence type="ECO:0000259" key="6">
    <source>
        <dbReference type="SMART" id="SM00382"/>
    </source>
</evidence>
<dbReference type="GO" id="GO:0015658">
    <property type="term" value="F:branched-chain amino acid transmembrane transporter activity"/>
    <property type="evidence" value="ECO:0007669"/>
    <property type="project" value="TreeGrafter"/>
</dbReference>
<dbReference type="InterPro" id="IPR003593">
    <property type="entry name" value="AAA+_ATPase"/>
</dbReference>
<dbReference type="KEGG" id="dbk:DGMP_17380"/>
<evidence type="ECO:0000256" key="2">
    <source>
        <dbReference type="ARBA" id="ARBA00022448"/>
    </source>
</evidence>
<dbReference type="PANTHER" id="PTHR43820:SF4">
    <property type="entry name" value="HIGH-AFFINITY BRANCHED-CHAIN AMINO ACID TRANSPORT ATP-BINDING PROTEIN LIVF"/>
    <property type="match status" value="1"/>
</dbReference>
<proteinExistence type="inferred from homology"/>
<keyword evidence="8" id="KW-1185">Reference proteome</keyword>
<dbReference type="GO" id="GO:0005524">
    <property type="term" value="F:ATP binding"/>
    <property type="evidence" value="ECO:0007669"/>
    <property type="project" value="UniProtKB-KW"/>
</dbReference>
<dbReference type="PANTHER" id="PTHR43820">
    <property type="entry name" value="HIGH-AFFINITY BRANCHED-CHAIN AMINO ACID TRANSPORT ATP-BINDING PROTEIN LIVF"/>
    <property type="match status" value="1"/>
</dbReference>
<protein>
    <submittedName>
        <fullName evidence="7">High-affinity branched-chain amino acid transport ATP-binding protein</fullName>
    </submittedName>
</protein>